<reference evidence="2" key="1">
    <citation type="submission" date="2022-11" db="UniProtKB">
        <authorList>
            <consortium name="WormBaseParasite"/>
        </authorList>
    </citation>
    <scope>IDENTIFICATION</scope>
</reference>
<evidence type="ECO:0000313" key="2">
    <source>
        <dbReference type="WBParaSite" id="ES5_v2.g6688.t1"/>
    </source>
</evidence>
<dbReference type="Proteomes" id="UP000887579">
    <property type="component" value="Unplaced"/>
</dbReference>
<evidence type="ECO:0000313" key="1">
    <source>
        <dbReference type="Proteomes" id="UP000887579"/>
    </source>
</evidence>
<accession>A0AC34GQE3</accession>
<protein>
    <submittedName>
        <fullName evidence="2">Uncharacterized protein</fullName>
    </submittedName>
</protein>
<sequence>MSQSSSSQEPVISSQSVVMEEADDRSSLASTPPTSRHNTSSNPMLVDNISDTSINSSQDSRKDGDIEMQNNTGEDVDDFTNSQRDLLTYDFFENLCATGERHYDPVLGVLSSAEINGNDDFCMMLQATDGSTTFGSLIVKKLEKQALFDFKGISKDDKLPIIKLLDYECQKDETRGYPEIIIHDYISVVRSTSDVVSKTPSGTRIKVPEMDIPKMPNNSQYYVPLSVLHPHIRGPDGKPTRWLTGVIFTHIGTLFESSYGGTTLIWNASDRDGNMVGVTAHGKIAESAAKKIHENCCYYLSDIGGISISKPGQNSLGIHITLTSNALIIPTKAELAQSPELRPVPLSKILGKRTNDRVDIYAVVHRIEPVRQVLNYFFLKQNYM</sequence>
<proteinExistence type="predicted"/>
<organism evidence="1 2">
    <name type="scientific">Panagrolaimus sp. ES5</name>
    <dbReference type="NCBI Taxonomy" id="591445"/>
    <lineage>
        <taxon>Eukaryota</taxon>
        <taxon>Metazoa</taxon>
        <taxon>Ecdysozoa</taxon>
        <taxon>Nematoda</taxon>
        <taxon>Chromadorea</taxon>
        <taxon>Rhabditida</taxon>
        <taxon>Tylenchina</taxon>
        <taxon>Panagrolaimomorpha</taxon>
        <taxon>Panagrolaimoidea</taxon>
        <taxon>Panagrolaimidae</taxon>
        <taxon>Panagrolaimus</taxon>
    </lineage>
</organism>
<dbReference type="WBParaSite" id="ES5_v2.g6688.t1">
    <property type="protein sequence ID" value="ES5_v2.g6688.t1"/>
    <property type="gene ID" value="ES5_v2.g6688"/>
</dbReference>
<name>A0AC34GQE3_9BILA</name>